<evidence type="ECO:0000313" key="3">
    <source>
        <dbReference type="Proteomes" id="UP000326505"/>
    </source>
</evidence>
<evidence type="ECO:0000313" key="2">
    <source>
        <dbReference type="EMBL" id="QEV63093.1"/>
    </source>
</evidence>
<name>A0A5P2XDX6_STRST</name>
<evidence type="ECO:0000256" key="1">
    <source>
        <dbReference type="SAM" id="MobiDB-lite"/>
    </source>
</evidence>
<gene>
    <name evidence="2" type="ORF">CP982_33925</name>
</gene>
<protein>
    <submittedName>
        <fullName evidence="2">Uncharacterized protein</fullName>
    </submittedName>
</protein>
<dbReference type="Proteomes" id="UP000326505">
    <property type="component" value="Chromosome"/>
</dbReference>
<dbReference type="EMBL" id="CP023690">
    <property type="protein sequence ID" value="QEV63093.1"/>
    <property type="molecule type" value="Genomic_DNA"/>
</dbReference>
<accession>A0A5P2XDX6</accession>
<dbReference type="AlphaFoldDB" id="A0A5P2XDX6"/>
<feature type="region of interest" description="Disordered" evidence="1">
    <location>
        <begin position="20"/>
        <end position="109"/>
    </location>
</feature>
<feature type="compositionally biased region" description="Gly residues" evidence="1">
    <location>
        <begin position="100"/>
        <end position="109"/>
    </location>
</feature>
<sequence length="109" mass="10883">MLGTSALCPPFAKLSASLEQGIPHSPCGTTAHSREAARQSGAVPPTRPHPQRGASGPGLSQLGGFGWVGGRSPAAVAAAPPTRRQRGASGPGRARLGSFGWAGGRGPPR</sequence>
<dbReference type="KEGG" id="sspb:CP982_33925"/>
<proteinExistence type="predicted"/>
<organism evidence="2 3">
    <name type="scientific">Streptomyces spectabilis</name>
    <dbReference type="NCBI Taxonomy" id="68270"/>
    <lineage>
        <taxon>Bacteria</taxon>
        <taxon>Bacillati</taxon>
        <taxon>Actinomycetota</taxon>
        <taxon>Actinomycetes</taxon>
        <taxon>Kitasatosporales</taxon>
        <taxon>Streptomycetaceae</taxon>
        <taxon>Streptomyces</taxon>
    </lineage>
</organism>
<reference evidence="2 3" key="1">
    <citation type="submission" date="2017-09" db="EMBL/GenBank/DDBJ databases">
        <authorList>
            <person name="Lee N."/>
            <person name="Cho B.-K."/>
        </authorList>
    </citation>
    <scope>NUCLEOTIDE SEQUENCE [LARGE SCALE GENOMIC DNA]</scope>
    <source>
        <strain evidence="2 3">ATCC 27465</strain>
    </source>
</reference>